<evidence type="ECO:0000313" key="3">
    <source>
        <dbReference type="Proteomes" id="UP000807469"/>
    </source>
</evidence>
<dbReference type="Proteomes" id="UP000807469">
    <property type="component" value="Unassembled WGS sequence"/>
</dbReference>
<proteinExistence type="predicted"/>
<keyword evidence="3" id="KW-1185">Reference proteome</keyword>
<evidence type="ECO:0000256" key="1">
    <source>
        <dbReference type="SAM" id="MobiDB-lite"/>
    </source>
</evidence>
<feature type="region of interest" description="Disordered" evidence="1">
    <location>
        <begin position="68"/>
        <end position="108"/>
    </location>
</feature>
<protein>
    <submittedName>
        <fullName evidence="2">Uncharacterized protein</fullName>
    </submittedName>
</protein>
<organism evidence="2 3">
    <name type="scientific">Pholiota conissans</name>
    <dbReference type="NCBI Taxonomy" id="109636"/>
    <lineage>
        <taxon>Eukaryota</taxon>
        <taxon>Fungi</taxon>
        <taxon>Dikarya</taxon>
        <taxon>Basidiomycota</taxon>
        <taxon>Agaricomycotina</taxon>
        <taxon>Agaricomycetes</taxon>
        <taxon>Agaricomycetidae</taxon>
        <taxon>Agaricales</taxon>
        <taxon>Agaricineae</taxon>
        <taxon>Strophariaceae</taxon>
        <taxon>Pholiota</taxon>
    </lineage>
</organism>
<dbReference type="AlphaFoldDB" id="A0A9P6CND5"/>
<accession>A0A9P6CND5</accession>
<name>A0A9P6CND5_9AGAR</name>
<reference evidence="2" key="1">
    <citation type="submission" date="2020-11" db="EMBL/GenBank/DDBJ databases">
        <authorList>
            <consortium name="DOE Joint Genome Institute"/>
            <person name="Ahrendt S."/>
            <person name="Riley R."/>
            <person name="Andreopoulos W."/>
            <person name="Labutti K."/>
            <person name="Pangilinan J."/>
            <person name="Ruiz-Duenas F.J."/>
            <person name="Barrasa J.M."/>
            <person name="Sanchez-Garcia M."/>
            <person name="Camarero S."/>
            <person name="Miyauchi S."/>
            <person name="Serrano A."/>
            <person name="Linde D."/>
            <person name="Babiker R."/>
            <person name="Drula E."/>
            <person name="Ayuso-Fernandez I."/>
            <person name="Pacheco R."/>
            <person name="Padilla G."/>
            <person name="Ferreira P."/>
            <person name="Barriuso J."/>
            <person name="Kellner H."/>
            <person name="Castanera R."/>
            <person name="Alfaro M."/>
            <person name="Ramirez L."/>
            <person name="Pisabarro A.G."/>
            <person name="Kuo A."/>
            <person name="Tritt A."/>
            <person name="Lipzen A."/>
            <person name="He G."/>
            <person name="Yan M."/>
            <person name="Ng V."/>
            <person name="Cullen D."/>
            <person name="Martin F."/>
            <person name="Rosso M.-N."/>
            <person name="Henrissat B."/>
            <person name="Hibbett D."/>
            <person name="Martinez A.T."/>
            <person name="Grigoriev I.V."/>
        </authorList>
    </citation>
    <scope>NUCLEOTIDE SEQUENCE</scope>
    <source>
        <strain evidence="2">CIRM-BRFM 674</strain>
    </source>
</reference>
<comment type="caution">
    <text evidence="2">The sequence shown here is derived from an EMBL/GenBank/DDBJ whole genome shotgun (WGS) entry which is preliminary data.</text>
</comment>
<evidence type="ECO:0000313" key="2">
    <source>
        <dbReference type="EMBL" id="KAF9472732.1"/>
    </source>
</evidence>
<sequence length="215" mass="24786">MELPVGNGRGTSTPPLRLQNISLSILNCVTTTAAKPPPHRHPTGSPTSNQKMTPEYWRSGFLIVILEPESRPRTLDGRNRRDRSHPHREPGSRPDPQARERRKTGNGCSIRTLPMRRLEQPVDRDIARRRGRWRMRKREENERRVERMWGKKGCCGRCGRVLPSPTAVRRQRNASVDEIGGRMVHGILDRLGDLGLEEFNKTLADEIKRMWEDLH</sequence>
<feature type="compositionally biased region" description="Basic and acidic residues" evidence="1">
    <location>
        <begin position="87"/>
        <end position="99"/>
    </location>
</feature>
<feature type="compositionally biased region" description="Basic and acidic residues" evidence="1">
    <location>
        <begin position="68"/>
        <end position="79"/>
    </location>
</feature>
<feature type="region of interest" description="Disordered" evidence="1">
    <location>
        <begin position="32"/>
        <end position="54"/>
    </location>
</feature>
<gene>
    <name evidence="2" type="ORF">BDN70DRAFT_998029</name>
</gene>
<dbReference type="EMBL" id="MU155504">
    <property type="protein sequence ID" value="KAF9472732.1"/>
    <property type="molecule type" value="Genomic_DNA"/>
</dbReference>